<organism evidence="4 5">
    <name type="scientific">Setaria digitata</name>
    <dbReference type="NCBI Taxonomy" id="48799"/>
    <lineage>
        <taxon>Eukaryota</taxon>
        <taxon>Metazoa</taxon>
        <taxon>Ecdysozoa</taxon>
        <taxon>Nematoda</taxon>
        <taxon>Chromadorea</taxon>
        <taxon>Rhabditida</taxon>
        <taxon>Spirurina</taxon>
        <taxon>Spiruromorpha</taxon>
        <taxon>Filarioidea</taxon>
        <taxon>Setariidae</taxon>
        <taxon>Setaria</taxon>
    </lineage>
</organism>
<feature type="signal peptide" evidence="1">
    <location>
        <begin position="1"/>
        <end position="21"/>
    </location>
</feature>
<evidence type="ECO:0000313" key="4">
    <source>
        <dbReference type="Proteomes" id="UP000887581"/>
    </source>
</evidence>
<dbReference type="PANTHER" id="PTHR16560">
    <property type="entry name" value="ALPHA-2-MACROGLOBULIN RECEPTOR-ASSOCIATED PROTEIN"/>
    <property type="match status" value="1"/>
</dbReference>
<dbReference type="GO" id="GO:0050750">
    <property type="term" value="F:low-density lipoprotein particle receptor binding"/>
    <property type="evidence" value="ECO:0007669"/>
    <property type="project" value="InterPro"/>
</dbReference>
<dbReference type="GO" id="GO:0005783">
    <property type="term" value="C:endoplasmic reticulum"/>
    <property type="evidence" value="ECO:0007669"/>
    <property type="project" value="InterPro"/>
</dbReference>
<dbReference type="Pfam" id="PF06400">
    <property type="entry name" value="Alpha-2-MRAP_N"/>
    <property type="match status" value="1"/>
</dbReference>
<dbReference type="SUPFAM" id="SSF47045">
    <property type="entry name" value="RAP domain-like"/>
    <property type="match status" value="3"/>
</dbReference>
<dbReference type="Gene3D" id="1.20.81.10">
    <property type="entry name" value="RAP domain"/>
    <property type="match status" value="3"/>
</dbReference>
<proteinExistence type="predicted"/>
<reference evidence="5" key="1">
    <citation type="submission" date="2022-11" db="UniProtKB">
        <authorList>
            <consortium name="WormBaseParasite"/>
        </authorList>
    </citation>
    <scope>IDENTIFICATION</scope>
</reference>
<evidence type="ECO:0000256" key="1">
    <source>
        <dbReference type="SAM" id="SignalP"/>
    </source>
</evidence>
<evidence type="ECO:0000259" key="3">
    <source>
        <dbReference type="Pfam" id="PF06401"/>
    </source>
</evidence>
<feature type="chain" id="PRO_5037172463" evidence="1">
    <location>
        <begin position="22"/>
        <end position="322"/>
    </location>
</feature>
<dbReference type="AlphaFoldDB" id="A0A915PTY5"/>
<dbReference type="InterPro" id="IPR038003">
    <property type="entry name" value="A2-macroglobuin_RAP"/>
</dbReference>
<accession>A0A915PTY5</accession>
<dbReference type="InterPro" id="IPR009066">
    <property type="entry name" value="MG_RAP_rcpt_1"/>
</dbReference>
<feature type="domain" description="Alpha-2-macroglobulin receptor-associated protein" evidence="2">
    <location>
        <begin position="27"/>
        <end position="101"/>
    </location>
</feature>
<evidence type="ECO:0000259" key="2">
    <source>
        <dbReference type="Pfam" id="PF06400"/>
    </source>
</evidence>
<dbReference type="InterPro" id="IPR010483">
    <property type="entry name" value="Alpha_2_MRAP_C"/>
</dbReference>
<dbReference type="InterPro" id="IPR036744">
    <property type="entry name" value="RAP_sf"/>
</dbReference>
<name>A0A915PTY5_9BILA</name>
<sequence length="322" mass="38119">MTSRKITLLLFVLIGIQLSLEEDSNTWMDTTFRISKLNFIWSKAIHHLSDKAMIKRLKDELDKFDSLYLSVKAAGAKSAKLTLEEVDSKLVQMLEKYGLESTVNAYMKKYKWRSEEDMKKENSVLLSEKFRDPKLQKLWHVAQNSHFSEAALKALHKELKDHEQKVEIYDDKVRLFNEFNNNAVVENSFEMKDKLSRELKVHHNNIMDSYDVLQEKVKKMSQKVFSSEKVENLWHLAMQNPNFTASELESIRIELDHFDKRLKKMKYHDEELEAARKEQEKLGKFNVIDGDISSFEEENKRLARKLRKLENYLEMKIVHTEL</sequence>
<dbReference type="GO" id="GO:0008201">
    <property type="term" value="F:heparin binding"/>
    <property type="evidence" value="ECO:0007669"/>
    <property type="project" value="InterPro"/>
</dbReference>
<dbReference type="Proteomes" id="UP000887581">
    <property type="component" value="Unplaced"/>
</dbReference>
<dbReference type="PANTHER" id="PTHR16560:SF2">
    <property type="entry name" value="ALPHA-2-MACROGLOBULIN RECEPTOR-ASSOCIATED PROTEIN"/>
    <property type="match status" value="1"/>
</dbReference>
<protein>
    <submittedName>
        <fullName evidence="5">Alpha-2-macroglobulin RAP C-terminal domain-containing protein</fullName>
    </submittedName>
</protein>
<evidence type="ECO:0000313" key="5">
    <source>
        <dbReference type="WBParaSite" id="sdigi.contig433.g8283.t1"/>
    </source>
</evidence>
<keyword evidence="1" id="KW-0732">Signal</keyword>
<dbReference type="WBParaSite" id="sdigi.contig433.g8283.t1">
    <property type="protein sequence ID" value="sdigi.contig433.g8283.t1"/>
    <property type="gene ID" value="sdigi.contig433.g8283"/>
</dbReference>
<dbReference type="Pfam" id="PF06401">
    <property type="entry name" value="Alpha-2-MRAP_C"/>
    <property type="match status" value="1"/>
</dbReference>
<dbReference type="GO" id="GO:0048259">
    <property type="term" value="P:regulation of receptor-mediated endocytosis"/>
    <property type="evidence" value="ECO:0007669"/>
    <property type="project" value="TreeGrafter"/>
</dbReference>
<keyword evidence="4" id="KW-1185">Reference proteome</keyword>
<feature type="domain" description="Alpha-2-macroglobulin RAP C-terminal" evidence="3">
    <location>
        <begin position="130"/>
        <end position="322"/>
    </location>
</feature>
<dbReference type="GO" id="GO:0048019">
    <property type="term" value="F:receptor antagonist activity"/>
    <property type="evidence" value="ECO:0007669"/>
    <property type="project" value="InterPro"/>
</dbReference>